<dbReference type="Pfam" id="PF14433">
    <property type="entry name" value="SUKH-3"/>
    <property type="match status" value="1"/>
</dbReference>
<comment type="caution">
    <text evidence="2">The sequence shown here is derived from an EMBL/GenBank/DDBJ whole genome shotgun (WGS) entry which is preliminary data.</text>
</comment>
<evidence type="ECO:0000313" key="2">
    <source>
        <dbReference type="EMBL" id="MEX3746039.1"/>
    </source>
</evidence>
<dbReference type="RefSeq" id="WP_368636617.1">
    <property type="nucleotide sequence ID" value="NZ_JBFRHK010000006.1"/>
</dbReference>
<proteinExistence type="predicted"/>
<dbReference type="EMBL" id="JBFRHK010000006">
    <property type="protein sequence ID" value="MEX3745739.1"/>
    <property type="molecule type" value="Genomic_DNA"/>
</dbReference>
<name>A0ABV3VYR8_9BACI</name>
<evidence type="ECO:0000313" key="1">
    <source>
        <dbReference type="EMBL" id="MEX3745739.1"/>
    </source>
</evidence>
<gene>
    <name evidence="1" type="ORF">AB1300_11390</name>
    <name evidence="2" type="ORF">AB1300_12935</name>
</gene>
<sequence length="147" mass="16867">MEEKVLVLLQKAGWFKGRKVDISKYVAALINEEYIVFKRAFDFLEEYGDLVIQFERSDSYVTLTINPIDAVSSIFREVSENYERYCGESFVIIGDIPKMEMTLYISSSGKFYGGYDDFLICLGDDFYHALYNIVSGAKLEVILVEEG</sequence>
<accession>A0ABV3VYR8</accession>
<evidence type="ECO:0000313" key="3">
    <source>
        <dbReference type="Proteomes" id="UP001558534"/>
    </source>
</evidence>
<organism evidence="2 3">
    <name type="scientific">Lysinibacillus xylanilyticus</name>
    <dbReference type="NCBI Taxonomy" id="582475"/>
    <lineage>
        <taxon>Bacteria</taxon>
        <taxon>Bacillati</taxon>
        <taxon>Bacillota</taxon>
        <taxon>Bacilli</taxon>
        <taxon>Bacillales</taxon>
        <taxon>Bacillaceae</taxon>
        <taxon>Lysinibacillus</taxon>
    </lineage>
</organism>
<dbReference type="InterPro" id="IPR025850">
    <property type="entry name" value="SUKH-3"/>
</dbReference>
<keyword evidence="3" id="KW-1185">Reference proteome</keyword>
<dbReference type="Proteomes" id="UP001558534">
    <property type="component" value="Unassembled WGS sequence"/>
</dbReference>
<reference evidence="2 3" key="1">
    <citation type="submission" date="2024-07" db="EMBL/GenBank/DDBJ databases">
        <title>Characterization of a bacterium isolated from hydrolysated instant sea cucumber by whole-genome sequencing and metabolomics.</title>
        <authorList>
            <person name="Luo X."/>
            <person name="Zhang Z."/>
            <person name="Zheng Z."/>
            <person name="Zhang W."/>
            <person name="Ming T."/>
            <person name="Jiao L."/>
            <person name="Su X."/>
            <person name="Kong F."/>
            <person name="Xu J."/>
        </authorList>
    </citation>
    <scope>NUCLEOTIDE SEQUENCE [LARGE SCALE GENOMIC DNA]</scope>
    <source>
        <strain evidence="2 3">XL-2024</strain>
    </source>
</reference>
<dbReference type="EMBL" id="JBFRHK010000007">
    <property type="protein sequence ID" value="MEX3746039.1"/>
    <property type="molecule type" value="Genomic_DNA"/>
</dbReference>
<protein>
    <submittedName>
        <fullName evidence="2">SUKH-3 domain-containing protein</fullName>
    </submittedName>
</protein>